<dbReference type="OrthoDB" id="9798754at2"/>
<accession>A0A517T743</accession>
<gene>
    <name evidence="2" type="ORF">V22_14260</name>
</gene>
<organism evidence="2 3">
    <name type="scientific">Calycomorphotria hydatis</name>
    <dbReference type="NCBI Taxonomy" id="2528027"/>
    <lineage>
        <taxon>Bacteria</taxon>
        <taxon>Pseudomonadati</taxon>
        <taxon>Planctomycetota</taxon>
        <taxon>Planctomycetia</taxon>
        <taxon>Planctomycetales</taxon>
        <taxon>Planctomycetaceae</taxon>
        <taxon>Calycomorphotria</taxon>
    </lineage>
</organism>
<sequence length="133" mass="15337">MKKSRRATSWETQTARKLRKDMTGPERVLWKLLRDRSLAHLKFRRQVPIGRFIVDFFCHSASLVLELDGESHADRGEYDLERQKLIELEGYRVLRISNDDVLKEPEAVVLGIIKATDISLRDVDDRFGGGRAG</sequence>
<dbReference type="InterPro" id="IPR011335">
    <property type="entry name" value="Restrct_endonuc-II-like"/>
</dbReference>
<dbReference type="Pfam" id="PF04480">
    <property type="entry name" value="DUF559"/>
    <property type="match status" value="1"/>
</dbReference>
<dbReference type="PANTHER" id="PTHR38590">
    <property type="entry name" value="BLL0828 PROTEIN"/>
    <property type="match status" value="1"/>
</dbReference>
<dbReference type="InterPro" id="IPR007569">
    <property type="entry name" value="DUF559"/>
</dbReference>
<dbReference type="EMBL" id="CP036316">
    <property type="protein sequence ID" value="QDT64195.1"/>
    <property type="molecule type" value="Genomic_DNA"/>
</dbReference>
<protein>
    <recommendedName>
        <fullName evidence="1">DUF559 domain-containing protein</fullName>
    </recommendedName>
</protein>
<dbReference type="KEGG" id="chya:V22_14260"/>
<dbReference type="Proteomes" id="UP000319976">
    <property type="component" value="Chromosome"/>
</dbReference>
<dbReference type="InterPro" id="IPR047216">
    <property type="entry name" value="Endonuclease_DUF559_bact"/>
</dbReference>
<dbReference type="Gene3D" id="3.40.960.10">
    <property type="entry name" value="VSR Endonuclease"/>
    <property type="match status" value="1"/>
</dbReference>
<dbReference type="SUPFAM" id="SSF52980">
    <property type="entry name" value="Restriction endonuclease-like"/>
    <property type="match status" value="1"/>
</dbReference>
<dbReference type="AlphaFoldDB" id="A0A517T743"/>
<feature type="domain" description="DUF559" evidence="1">
    <location>
        <begin position="12"/>
        <end position="115"/>
    </location>
</feature>
<name>A0A517T743_9PLAN</name>
<evidence type="ECO:0000313" key="2">
    <source>
        <dbReference type="EMBL" id="QDT64195.1"/>
    </source>
</evidence>
<dbReference type="CDD" id="cd01038">
    <property type="entry name" value="Endonuclease_DUF559"/>
    <property type="match status" value="1"/>
</dbReference>
<keyword evidence="3" id="KW-1185">Reference proteome</keyword>
<reference evidence="2 3" key="1">
    <citation type="submission" date="2019-02" db="EMBL/GenBank/DDBJ databases">
        <title>Deep-cultivation of Planctomycetes and their phenomic and genomic characterization uncovers novel biology.</title>
        <authorList>
            <person name="Wiegand S."/>
            <person name="Jogler M."/>
            <person name="Boedeker C."/>
            <person name="Pinto D."/>
            <person name="Vollmers J."/>
            <person name="Rivas-Marin E."/>
            <person name="Kohn T."/>
            <person name="Peeters S.H."/>
            <person name="Heuer A."/>
            <person name="Rast P."/>
            <person name="Oberbeckmann S."/>
            <person name="Bunk B."/>
            <person name="Jeske O."/>
            <person name="Meyerdierks A."/>
            <person name="Storesund J.E."/>
            <person name="Kallscheuer N."/>
            <person name="Luecker S."/>
            <person name="Lage O.M."/>
            <person name="Pohl T."/>
            <person name="Merkel B.J."/>
            <person name="Hornburger P."/>
            <person name="Mueller R.-W."/>
            <person name="Bruemmer F."/>
            <person name="Labrenz M."/>
            <person name="Spormann A.M."/>
            <person name="Op den Camp H."/>
            <person name="Overmann J."/>
            <person name="Amann R."/>
            <person name="Jetten M.S.M."/>
            <person name="Mascher T."/>
            <person name="Medema M.H."/>
            <person name="Devos D.P."/>
            <person name="Kaster A.-K."/>
            <person name="Ovreas L."/>
            <person name="Rohde M."/>
            <person name="Galperin M.Y."/>
            <person name="Jogler C."/>
        </authorList>
    </citation>
    <scope>NUCLEOTIDE SEQUENCE [LARGE SCALE GENOMIC DNA]</scope>
    <source>
        <strain evidence="2 3">V22</strain>
    </source>
</reference>
<evidence type="ECO:0000259" key="1">
    <source>
        <dbReference type="Pfam" id="PF04480"/>
    </source>
</evidence>
<proteinExistence type="predicted"/>
<dbReference type="RefSeq" id="WP_145261151.1">
    <property type="nucleotide sequence ID" value="NZ_CP036316.1"/>
</dbReference>
<evidence type="ECO:0000313" key="3">
    <source>
        <dbReference type="Proteomes" id="UP000319976"/>
    </source>
</evidence>
<dbReference type="PANTHER" id="PTHR38590:SF1">
    <property type="entry name" value="BLL0828 PROTEIN"/>
    <property type="match status" value="1"/>
</dbReference>